<proteinExistence type="predicted"/>
<comment type="caution">
    <text evidence="1">The sequence shown here is derived from an EMBL/GenBank/DDBJ whole genome shotgun (WGS) entry which is preliminary data.</text>
</comment>
<dbReference type="SUPFAM" id="SSF51126">
    <property type="entry name" value="Pectin lyase-like"/>
    <property type="match status" value="1"/>
</dbReference>
<evidence type="ECO:0008006" key="3">
    <source>
        <dbReference type="Google" id="ProtNLM"/>
    </source>
</evidence>
<dbReference type="RefSeq" id="WP_212217154.1">
    <property type="nucleotide sequence ID" value="NZ_JAGUCO010000016.1"/>
</dbReference>
<reference evidence="1 2" key="1">
    <citation type="journal article" date="2015" name="Int. J. Syst. Evol. Microbiol.">
        <title>Carboxylicivirga linearis sp. nov., isolated from a sea cucumber culture pond.</title>
        <authorList>
            <person name="Wang F.Q."/>
            <person name="Zhou Y.X."/>
            <person name="Lin X.Z."/>
            <person name="Chen G.J."/>
            <person name="Du Z.J."/>
        </authorList>
    </citation>
    <scope>NUCLEOTIDE SEQUENCE [LARGE SCALE GENOMIC DNA]</scope>
    <source>
        <strain evidence="1 2">FB218</strain>
    </source>
</reference>
<evidence type="ECO:0000313" key="1">
    <source>
        <dbReference type="EMBL" id="MBS2099914.1"/>
    </source>
</evidence>
<gene>
    <name evidence="1" type="ORF">KEM10_16620</name>
</gene>
<name>A0ABS5JYB8_9BACT</name>
<sequence length="477" mass="53775">MKKHLSTILLFFSLLGFISCEREFDFRGSEEGLSFSNDTVMFDTIFSSIGSTTQNFRVYNPYNEDLTITNISLAGGEESNFRINVNGFSDHSVNEIPIRARDSLYIFVDVTINPSGDNEPFIVTDSILFETSQRIQSVKLIAYGQDIVLMKQEWLETQHLTKEKPYLIYDYLVVDSAQTVTIDPGARLYFYKDASLLVLGTLNVEGTTEEPVLFASHRLEDWYADVPGQWGYIHLLPGSGQSSFDNAIIRNGLMGILADSVGENESPIEISNTKIEHISTFGLLAESSVVNMNNGVIGQCGNSSVALTVGGEYEFSHCTFTTNEYLFGSRNGSSIFLNNYYKDENGNTQVIPLKKANFNNCIIYGSFLNELDTDFEYRDDEFPEADVNYKFDHSLLKLDSTYDTSNENIFVNTITDKAPNFINTEEYNYQLDTLSPAKDVGKRSIAEQFPVDILNMSRLDDDAPDLGAYERQERKDE</sequence>
<dbReference type="Proteomes" id="UP000708576">
    <property type="component" value="Unassembled WGS sequence"/>
</dbReference>
<protein>
    <recommendedName>
        <fullName evidence="3">Right-handed parallel beta-helix repeat-containing protein</fullName>
    </recommendedName>
</protein>
<accession>A0ABS5JYB8</accession>
<dbReference type="PROSITE" id="PS51257">
    <property type="entry name" value="PROKAR_LIPOPROTEIN"/>
    <property type="match status" value="1"/>
</dbReference>
<dbReference type="InterPro" id="IPR011050">
    <property type="entry name" value="Pectin_lyase_fold/virulence"/>
</dbReference>
<organism evidence="1 2">
    <name type="scientific">Carboxylicivirga linearis</name>
    <dbReference type="NCBI Taxonomy" id="1628157"/>
    <lineage>
        <taxon>Bacteria</taxon>
        <taxon>Pseudomonadati</taxon>
        <taxon>Bacteroidota</taxon>
        <taxon>Bacteroidia</taxon>
        <taxon>Marinilabiliales</taxon>
        <taxon>Marinilabiliaceae</taxon>
        <taxon>Carboxylicivirga</taxon>
    </lineage>
</organism>
<dbReference type="EMBL" id="JAGUCO010000016">
    <property type="protein sequence ID" value="MBS2099914.1"/>
    <property type="molecule type" value="Genomic_DNA"/>
</dbReference>
<keyword evidence="2" id="KW-1185">Reference proteome</keyword>
<evidence type="ECO:0000313" key="2">
    <source>
        <dbReference type="Proteomes" id="UP000708576"/>
    </source>
</evidence>